<sequence>MVKINVDPILKAMIEKARELGLKRGSVVILSVCTEHIYNEESFGENFFREPDPINRGPEDKGVNYRAFAFGKIFQSFRTGKPSCTEYAMKGESPARGCVISDDYTAYFACSGGTEEQDVVIANVGKELYEHCQTQKK</sequence>
<accession>A0A2M7VDT7</accession>
<name>A0A2M7VDT7_9BACT</name>
<evidence type="ECO:0000313" key="1">
    <source>
        <dbReference type="EMBL" id="PIZ98447.1"/>
    </source>
</evidence>
<gene>
    <name evidence="1" type="ORF">COX77_04440</name>
</gene>
<dbReference type="Proteomes" id="UP000230405">
    <property type="component" value="Unassembled WGS sequence"/>
</dbReference>
<dbReference type="AlphaFoldDB" id="A0A2M7VDT7"/>
<organism evidence="1 2">
    <name type="scientific">Candidatus Komeilibacteria bacterium CG_4_10_14_0_2_um_filter_37_10</name>
    <dbReference type="NCBI Taxonomy" id="1974470"/>
    <lineage>
        <taxon>Bacteria</taxon>
        <taxon>Candidatus Komeiliibacteriota</taxon>
    </lineage>
</organism>
<proteinExistence type="predicted"/>
<protein>
    <submittedName>
        <fullName evidence="1">Uncharacterized protein</fullName>
    </submittedName>
</protein>
<reference evidence="2" key="1">
    <citation type="submission" date="2017-09" db="EMBL/GenBank/DDBJ databases">
        <title>Depth-based differentiation of microbial function through sediment-hosted aquifers and enrichment of novel symbionts in the deep terrestrial subsurface.</title>
        <authorList>
            <person name="Probst A.J."/>
            <person name="Ladd B."/>
            <person name="Jarett J.K."/>
            <person name="Geller-Mcgrath D.E."/>
            <person name="Sieber C.M.K."/>
            <person name="Emerson J.B."/>
            <person name="Anantharaman K."/>
            <person name="Thomas B.C."/>
            <person name="Malmstrom R."/>
            <person name="Stieglmeier M."/>
            <person name="Klingl A."/>
            <person name="Woyke T."/>
            <person name="Ryan C.M."/>
            <person name="Banfield J.F."/>
        </authorList>
    </citation>
    <scope>NUCLEOTIDE SEQUENCE [LARGE SCALE GENOMIC DNA]</scope>
</reference>
<dbReference type="EMBL" id="PFPO01000086">
    <property type="protein sequence ID" value="PIZ98447.1"/>
    <property type="molecule type" value="Genomic_DNA"/>
</dbReference>
<evidence type="ECO:0000313" key="2">
    <source>
        <dbReference type="Proteomes" id="UP000230405"/>
    </source>
</evidence>
<comment type="caution">
    <text evidence="1">The sequence shown here is derived from an EMBL/GenBank/DDBJ whole genome shotgun (WGS) entry which is preliminary data.</text>
</comment>